<evidence type="ECO:0000313" key="2">
    <source>
        <dbReference type="EMBL" id="GEV22995.1"/>
    </source>
</evidence>
<dbReference type="AlphaFoldDB" id="A0A699GUC9"/>
<dbReference type="EMBL" id="BKCJ010017892">
    <property type="protein sequence ID" value="GEV22995.1"/>
    <property type="molecule type" value="Genomic_DNA"/>
</dbReference>
<name>A0A699GUC9_TANCI</name>
<sequence>MHTLHSPARPYPLIRMDHHGAHPLSSAYVPDPIELDKHVPVYNPEPKHPEYYAPSGDDIQVEDQPHADDASPTAESPGYIRRITHDFVR</sequence>
<reference evidence="2" key="1">
    <citation type="journal article" date="2019" name="Sci. Rep.">
        <title>Draft genome of Tanacetum cinerariifolium, the natural source of mosquito coil.</title>
        <authorList>
            <person name="Yamashiro T."/>
            <person name="Shiraishi A."/>
            <person name="Satake H."/>
            <person name="Nakayama K."/>
        </authorList>
    </citation>
    <scope>NUCLEOTIDE SEQUENCE</scope>
</reference>
<feature type="compositionally biased region" description="Basic and acidic residues" evidence="1">
    <location>
        <begin position="37"/>
        <end position="50"/>
    </location>
</feature>
<comment type="caution">
    <text evidence="2">The sequence shown here is derived from an EMBL/GenBank/DDBJ whole genome shotgun (WGS) entry which is preliminary data.</text>
</comment>
<evidence type="ECO:0000256" key="1">
    <source>
        <dbReference type="SAM" id="MobiDB-lite"/>
    </source>
</evidence>
<accession>A0A699GUC9</accession>
<protein>
    <submittedName>
        <fullName evidence="2">Uncharacterized protein</fullName>
    </submittedName>
</protein>
<proteinExistence type="predicted"/>
<gene>
    <name evidence="2" type="ORF">Tci_094972</name>
</gene>
<organism evidence="2">
    <name type="scientific">Tanacetum cinerariifolium</name>
    <name type="common">Dalmatian daisy</name>
    <name type="synonym">Chrysanthemum cinerariifolium</name>
    <dbReference type="NCBI Taxonomy" id="118510"/>
    <lineage>
        <taxon>Eukaryota</taxon>
        <taxon>Viridiplantae</taxon>
        <taxon>Streptophyta</taxon>
        <taxon>Embryophyta</taxon>
        <taxon>Tracheophyta</taxon>
        <taxon>Spermatophyta</taxon>
        <taxon>Magnoliopsida</taxon>
        <taxon>eudicotyledons</taxon>
        <taxon>Gunneridae</taxon>
        <taxon>Pentapetalae</taxon>
        <taxon>asterids</taxon>
        <taxon>campanulids</taxon>
        <taxon>Asterales</taxon>
        <taxon>Asteraceae</taxon>
        <taxon>Asteroideae</taxon>
        <taxon>Anthemideae</taxon>
        <taxon>Anthemidinae</taxon>
        <taxon>Tanacetum</taxon>
    </lineage>
</organism>
<feature type="region of interest" description="Disordered" evidence="1">
    <location>
        <begin position="37"/>
        <end position="89"/>
    </location>
</feature>